<sequence>MEQVYRSQLKNRSQKSTESLQEYQAEVFRLTRCAYPTVPDEVNESLAIDKFLDGLRDIETQQAVKLARPKTLKEALSQALEFKAVKQSIRSQARDGEEKVIAYFSKVLSKPERSLNLASRSDRPADDLSKVTLVSRRIVKFATNAHLLYYDQVSFH</sequence>
<accession>A0AAW1MCZ3</accession>
<gene>
    <name evidence="1" type="ORF">QE152_g8033</name>
</gene>
<proteinExistence type="predicted"/>
<dbReference type="PANTHER" id="PTHR45823:SF1">
    <property type="entry name" value="T-SNARE COILED-COIL HOMOLOGY DOMAIN-CONTAINING PROTEIN"/>
    <property type="match status" value="1"/>
</dbReference>
<dbReference type="Proteomes" id="UP001458880">
    <property type="component" value="Unassembled WGS sequence"/>
</dbReference>
<keyword evidence="2" id="KW-1185">Reference proteome</keyword>
<dbReference type="EMBL" id="JASPKY010000061">
    <property type="protein sequence ID" value="KAK9744171.1"/>
    <property type="molecule type" value="Genomic_DNA"/>
</dbReference>
<organism evidence="1 2">
    <name type="scientific">Popillia japonica</name>
    <name type="common">Japanese beetle</name>
    <dbReference type="NCBI Taxonomy" id="7064"/>
    <lineage>
        <taxon>Eukaryota</taxon>
        <taxon>Metazoa</taxon>
        <taxon>Ecdysozoa</taxon>
        <taxon>Arthropoda</taxon>
        <taxon>Hexapoda</taxon>
        <taxon>Insecta</taxon>
        <taxon>Pterygota</taxon>
        <taxon>Neoptera</taxon>
        <taxon>Endopterygota</taxon>
        <taxon>Coleoptera</taxon>
        <taxon>Polyphaga</taxon>
        <taxon>Scarabaeiformia</taxon>
        <taxon>Scarabaeidae</taxon>
        <taxon>Rutelinae</taxon>
        <taxon>Popillia</taxon>
    </lineage>
</organism>
<comment type="caution">
    <text evidence="1">The sequence shown here is derived from an EMBL/GenBank/DDBJ whole genome shotgun (WGS) entry which is preliminary data.</text>
</comment>
<protein>
    <submittedName>
        <fullName evidence="1">Uncharacterized protein</fullName>
    </submittedName>
</protein>
<reference evidence="1 2" key="1">
    <citation type="journal article" date="2024" name="BMC Genomics">
        <title>De novo assembly and annotation of Popillia japonica's genome with initial clues to its potential as an invasive pest.</title>
        <authorList>
            <person name="Cucini C."/>
            <person name="Boschi S."/>
            <person name="Funari R."/>
            <person name="Cardaioli E."/>
            <person name="Iannotti N."/>
            <person name="Marturano G."/>
            <person name="Paoli F."/>
            <person name="Bruttini M."/>
            <person name="Carapelli A."/>
            <person name="Frati F."/>
            <person name="Nardi F."/>
        </authorList>
    </citation>
    <scope>NUCLEOTIDE SEQUENCE [LARGE SCALE GENOMIC DNA]</scope>
    <source>
        <strain evidence="1">DMR45628</strain>
    </source>
</reference>
<evidence type="ECO:0000313" key="1">
    <source>
        <dbReference type="EMBL" id="KAK9744171.1"/>
    </source>
</evidence>
<dbReference type="PANTHER" id="PTHR45823">
    <property type="entry name" value="T-SNARE COILED-COIL HOMOLOGY DOMAIN-CONTAINING PROTEIN"/>
    <property type="match status" value="1"/>
</dbReference>
<evidence type="ECO:0000313" key="2">
    <source>
        <dbReference type="Proteomes" id="UP001458880"/>
    </source>
</evidence>
<dbReference type="AlphaFoldDB" id="A0AAW1MCZ3"/>
<name>A0AAW1MCZ3_POPJA</name>